<dbReference type="InterPro" id="IPR001638">
    <property type="entry name" value="Solute-binding_3/MltF_N"/>
</dbReference>
<dbReference type="PANTHER" id="PTHR30085">
    <property type="entry name" value="AMINO ACID ABC TRANSPORTER PERMEASE"/>
    <property type="match status" value="1"/>
</dbReference>
<feature type="domain" description="Solute-binding protein family 3/N-terminal" evidence="6">
    <location>
        <begin position="63"/>
        <end position="285"/>
    </location>
</feature>
<dbReference type="RefSeq" id="WP_083362582.1">
    <property type="nucleotide sequence ID" value="NZ_LT629742.1"/>
</dbReference>
<gene>
    <name evidence="8" type="ORF">SAMN04489834_0436</name>
</gene>
<evidence type="ECO:0000256" key="4">
    <source>
        <dbReference type="RuleBase" id="RU003744"/>
    </source>
</evidence>
<evidence type="ECO:0000256" key="5">
    <source>
        <dbReference type="SAM" id="SignalP"/>
    </source>
</evidence>
<dbReference type="AlphaFoldDB" id="A0A1H1MMZ3"/>
<proteinExistence type="inferred from homology"/>
<dbReference type="GO" id="GO:0030288">
    <property type="term" value="C:outer membrane-bounded periplasmic space"/>
    <property type="evidence" value="ECO:0007669"/>
    <property type="project" value="TreeGrafter"/>
</dbReference>
<evidence type="ECO:0000256" key="2">
    <source>
        <dbReference type="ARBA" id="ARBA00022448"/>
    </source>
</evidence>
<dbReference type="InterPro" id="IPR001320">
    <property type="entry name" value="Iontro_rcpt_C"/>
</dbReference>
<dbReference type="GO" id="GO:0005576">
    <property type="term" value="C:extracellular region"/>
    <property type="evidence" value="ECO:0007669"/>
    <property type="project" value="TreeGrafter"/>
</dbReference>
<accession>A0A1H1MMZ3</accession>
<dbReference type="PROSITE" id="PS01039">
    <property type="entry name" value="SBP_BACTERIAL_3"/>
    <property type="match status" value="1"/>
</dbReference>
<dbReference type="Gene3D" id="3.40.190.10">
    <property type="entry name" value="Periplasmic binding protein-like II"/>
    <property type="match status" value="2"/>
</dbReference>
<dbReference type="GO" id="GO:0015276">
    <property type="term" value="F:ligand-gated monoatomic ion channel activity"/>
    <property type="evidence" value="ECO:0007669"/>
    <property type="project" value="InterPro"/>
</dbReference>
<dbReference type="EMBL" id="LT629742">
    <property type="protein sequence ID" value="SDR87970.1"/>
    <property type="molecule type" value="Genomic_DNA"/>
</dbReference>
<evidence type="ECO:0000256" key="1">
    <source>
        <dbReference type="ARBA" id="ARBA00010333"/>
    </source>
</evidence>
<evidence type="ECO:0000259" key="6">
    <source>
        <dbReference type="SMART" id="SM00062"/>
    </source>
</evidence>
<feature type="signal peptide" evidence="5">
    <location>
        <begin position="1"/>
        <end position="24"/>
    </location>
</feature>
<dbReference type="PROSITE" id="PS51257">
    <property type="entry name" value="PROKAR_LIPOPROTEIN"/>
    <property type="match status" value="1"/>
</dbReference>
<sequence>MITKRLSIAIAGAAIAGLMLSACASTAAAPEEDAVKADAESPVATSVTIDGSPTFDAMTKNRTIVLGVKEDQPGFGVRDSATGDRSGFDIELATWLAAELGFAKESIEFVTIPSQSREQSLSNGDVDLIVGMYTISDKRKELVDFAGPYMTTGQSILVRKDNTSIAGESDLAGHKVCSITGSTPIQYIKTNHPDVETVEFDNMAQCVDALLSNQVDAVTTDEALLIGYVTLAPDELKVVGTPFTNEGFGIGIAKGDTALRHFVNSLLVENPDVWKAIYDKTLGTSGVELEPAAVDNY</sequence>
<dbReference type="InterPro" id="IPR018313">
    <property type="entry name" value="SBP_3_CS"/>
</dbReference>
<evidence type="ECO:0000256" key="3">
    <source>
        <dbReference type="ARBA" id="ARBA00022729"/>
    </source>
</evidence>
<comment type="similarity">
    <text evidence="1 4">Belongs to the bacterial solute-binding protein 3 family.</text>
</comment>
<keyword evidence="9" id="KW-1185">Reference proteome</keyword>
<dbReference type="GO" id="GO:0016020">
    <property type="term" value="C:membrane"/>
    <property type="evidence" value="ECO:0007669"/>
    <property type="project" value="InterPro"/>
</dbReference>
<dbReference type="CDD" id="cd13690">
    <property type="entry name" value="PBP2_GluB"/>
    <property type="match status" value="1"/>
</dbReference>
<evidence type="ECO:0000259" key="7">
    <source>
        <dbReference type="SMART" id="SM00079"/>
    </source>
</evidence>
<keyword evidence="2" id="KW-0813">Transport</keyword>
<reference evidence="9" key="1">
    <citation type="submission" date="2016-10" db="EMBL/GenBank/DDBJ databases">
        <authorList>
            <person name="Varghese N."/>
            <person name="Submissions S."/>
        </authorList>
    </citation>
    <scope>NUCLEOTIDE SEQUENCE [LARGE SCALE GENOMIC DNA]</scope>
    <source>
        <strain evidence="9">DSM 21772</strain>
    </source>
</reference>
<dbReference type="Proteomes" id="UP000181956">
    <property type="component" value="Chromosome I"/>
</dbReference>
<dbReference type="SUPFAM" id="SSF53850">
    <property type="entry name" value="Periplasmic binding protein-like II"/>
    <property type="match status" value="1"/>
</dbReference>
<dbReference type="GO" id="GO:0006865">
    <property type="term" value="P:amino acid transport"/>
    <property type="evidence" value="ECO:0007669"/>
    <property type="project" value="TreeGrafter"/>
</dbReference>
<dbReference type="SMART" id="SM00079">
    <property type="entry name" value="PBPe"/>
    <property type="match status" value="1"/>
</dbReference>
<dbReference type="SMART" id="SM00062">
    <property type="entry name" value="PBPb"/>
    <property type="match status" value="1"/>
</dbReference>
<dbReference type="STRING" id="412690.SAMN04489834_0436"/>
<feature type="chain" id="PRO_5039289898" evidence="5">
    <location>
        <begin position="25"/>
        <end position="297"/>
    </location>
</feature>
<dbReference type="InterPro" id="IPR051455">
    <property type="entry name" value="Bact_solute-bind_prot3"/>
</dbReference>
<dbReference type="OrthoDB" id="9807888at2"/>
<keyword evidence="3 5" id="KW-0732">Signal</keyword>
<dbReference type="PANTHER" id="PTHR30085:SF6">
    <property type="entry name" value="ABC TRANSPORTER GLUTAMINE-BINDING PROTEIN GLNH"/>
    <property type="match status" value="1"/>
</dbReference>
<name>A0A1H1MMZ3_9MICO</name>
<evidence type="ECO:0000313" key="9">
    <source>
        <dbReference type="Proteomes" id="UP000181956"/>
    </source>
</evidence>
<evidence type="ECO:0000313" key="8">
    <source>
        <dbReference type="EMBL" id="SDR87970.1"/>
    </source>
</evidence>
<protein>
    <submittedName>
        <fullName evidence="8">Amino acid ABC transporter substrate-binding protein, PAAT family</fullName>
    </submittedName>
</protein>
<dbReference type="Pfam" id="PF00497">
    <property type="entry name" value="SBP_bac_3"/>
    <property type="match status" value="1"/>
</dbReference>
<feature type="domain" description="Ionotropic glutamate receptor C-terminal" evidence="7">
    <location>
        <begin position="63"/>
        <end position="284"/>
    </location>
</feature>
<organism evidence="8 9">
    <name type="scientific">Microterricola viridarii</name>
    <dbReference type="NCBI Taxonomy" id="412690"/>
    <lineage>
        <taxon>Bacteria</taxon>
        <taxon>Bacillati</taxon>
        <taxon>Actinomycetota</taxon>
        <taxon>Actinomycetes</taxon>
        <taxon>Micrococcales</taxon>
        <taxon>Microbacteriaceae</taxon>
        <taxon>Microterricola</taxon>
    </lineage>
</organism>